<dbReference type="AlphaFoldDB" id="A0A644WU09"/>
<proteinExistence type="predicted"/>
<comment type="caution">
    <text evidence="1">The sequence shown here is derived from an EMBL/GenBank/DDBJ whole genome shotgun (WGS) entry which is preliminary data.</text>
</comment>
<dbReference type="EMBL" id="VSSQ01001332">
    <property type="protein sequence ID" value="MPM07415.1"/>
    <property type="molecule type" value="Genomic_DNA"/>
</dbReference>
<accession>A0A644WU09</accession>
<gene>
    <name evidence="1" type="ORF">SDC9_53721</name>
</gene>
<evidence type="ECO:0000313" key="1">
    <source>
        <dbReference type="EMBL" id="MPM07415.1"/>
    </source>
</evidence>
<reference evidence="1" key="1">
    <citation type="submission" date="2019-08" db="EMBL/GenBank/DDBJ databases">
        <authorList>
            <person name="Kucharzyk K."/>
            <person name="Murdoch R.W."/>
            <person name="Higgins S."/>
            <person name="Loffler F."/>
        </authorList>
    </citation>
    <scope>NUCLEOTIDE SEQUENCE</scope>
</reference>
<name>A0A644WU09_9ZZZZ</name>
<protein>
    <submittedName>
        <fullName evidence="1">Uncharacterized protein</fullName>
    </submittedName>
</protein>
<organism evidence="1">
    <name type="scientific">bioreactor metagenome</name>
    <dbReference type="NCBI Taxonomy" id="1076179"/>
    <lineage>
        <taxon>unclassified sequences</taxon>
        <taxon>metagenomes</taxon>
        <taxon>ecological metagenomes</taxon>
    </lineage>
</organism>
<sequence>MASGKEHLQEVFICTEINKTMITLCIPKADINEGFRTASVSRSAIICFPDVFFTIPFKVTNILDTSEKRFNGKEIYDEACKLLETGKTAEAYDYLSEAMDEDHTYYVKMLDIFKIKVGWFIFHGIQFRKTGGMKKVASVMKRSLREEMLEMYRHYIQ</sequence>